<dbReference type="EMBL" id="JACOFU010000002">
    <property type="protein sequence ID" value="MBC3831000.1"/>
    <property type="molecule type" value="Genomic_DNA"/>
</dbReference>
<name>A0ABR6XNB6_9BURK</name>
<gene>
    <name evidence="2" type="ORF">H8K33_05735</name>
</gene>
<dbReference type="InterPro" id="IPR014710">
    <property type="entry name" value="RmlC-like_jellyroll"/>
</dbReference>
<dbReference type="SUPFAM" id="SSF51182">
    <property type="entry name" value="RmlC-like cupins"/>
    <property type="match status" value="1"/>
</dbReference>
<feature type="compositionally biased region" description="Basic and acidic residues" evidence="1">
    <location>
        <begin position="10"/>
        <end position="19"/>
    </location>
</feature>
<protein>
    <submittedName>
        <fullName evidence="2">Cupin domain-containing protein</fullName>
    </submittedName>
</protein>
<accession>A0ABR6XNB6</accession>
<evidence type="ECO:0000256" key="1">
    <source>
        <dbReference type="SAM" id="MobiDB-lite"/>
    </source>
</evidence>
<reference evidence="2 3" key="1">
    <citation type="submission" date="2020-08" db="EMBL/GenBank/DDBJ databases">
        <title>Novel species isolated from subtropical streams in China.</title>
        <authorList>
            <person name="Lu H."/>
        </authorList>
    </citation>
    <scope>NUCLEOTIDE SEQUENCE [LARGE SCALE GENOMIC DNA]</scope>
    <source>
        <strain evidence="2 3">KCTC 52442</strain>
    </source>
</reference>
<evidence type="ECO:0000313" key="2">
    <source>
        <dbReference type="EMBL" id="MBC3831000.1"/>
    </source>
</evidence>
<sequence>MVAQGLNDSFQRKEQKRTDLSGAPSMEVISSIAEYRPGEVLDLHIHHGIEAFYVVQGAQIQMPGKEPMTLATGAALMNLRDVKHGGFKVIGDTSLKLFTVHIVDKSRPLYDYVK</sequence>
<feature type="region of interest" description="Disordered" evidence="1">
    <location>
        <begin position="1"/>
        <end position="22"/>
    </location>
</feature>
<organism evidence="2 3">
    <name type="scientific">Undibacterium amnicola</name>
    <dbReference type="NCBI Taxonomy" id="1834038"/>
    <lineage>
        <taxon>Bacteria</taxon>
        <taxon>Pseudomonadati</taxon>
        <taxon>Pseudomonadota</taxon>
        <taxon>Betaproteobacteria</taxon>
        <taxon>Burkholderiales</taxon>
        <taxon>Oxalobacteraceae</taxon>
        <taxon>Undibacterium</taxon>
    </lineage>
</organism>
<evidence type="ECO:0000313" key="3">
    <source>
        <dbReference type="Proteomes" id="UP000643610"/>
    </source>
</evidence>
<dbReference type="Proteomes" id="UP000643610">
    <property type="component" value="Unassembled WGS sequence"/>
</dbReference>
<dbReference type="InterPro" id="IPR011051">
    <property type="entry name" value="RmlC_Cupin_sf"/>
</dbReference>
<comment type="caution">
    <text evidence="2">The sequence shown here is derived from an EMBL/GenBank/DDBJ whole genome shotgun (WGS) entry which is preliminary data.</text>
</comment>
<keyword evidence="3" id="KW-1185">Reference proteome</keyword>
<dbReference type="Gene3D" id="2.60.120.10">
    <property type="entry name" value="Jelly Rolls"/>
    <property type="match status" value="1"/>
</dbReference>
<proteinExistence type="predicted"/>